<name>A0A9X2GLD9_9ACTN</name>
<dbReference type="Pfam" id="PF13672">
    <property type="entry name" value="PP2C_2"/>
    <property type="match status" value="1"/>
</dbReference>
<dbReference type="SMART" id="SM00331">
    <property type="entry name" value="PP2C_SIG"/>
    <property type="match status" value="1"/>
</dbReference>
<dbReference type="RefSeq" id="WP_253747234.1">
    <property type="nucleotide sequence ID" value="NZ_BAABKA010000035.1"/>
</dbReference>
<dbReference type="AlphaFoldDB" id="A0A9X2GLD9"/>
<dbReference type="PROSITE" id="PS51746">
    <property type="entry name" value="PPM_2"/>
    <property type="match status" value="1"/>
</dbReference>
<dbReference type="InterPro" id="IPR001932">
    <property type="entry name" value="PPM-type_phosphatase-like_dom"/>
</dbReference>
<protein>
    <submittedName>
        <fullName evidence="2">Serine/threonine protein phosphatase PrpC</fullName>
    </submittedName>
</protein>
<organism evidence="2 3">
    <name type="scientific">Nonomuraea thailandensis</name>
    <dbReference type="NCBI Taxonomy" id="1188745"/>
    <lineage>
        <taxon>Bacteria</taxon>
        <taxon>Bacillati</taxon>
        <taxon>Actinomycetota</taxon>
        <taxon>Actinomycetes</taxon>
        <taxon>Streptosporangiales</taxon>
        <taxon>Streptosporangiaceae</taxon>
        <taxon>Nonomuraea</taxon>
    </lineage>
</organism>
<evidence type="ECO:0000313" key="2">
    <source>
        <dbReference type="EMBL" id="MCP2359817.1"/>
    </source>
</evidence>
<comment type="caution">
    <text evidence="2">The sequence shown here is derived from an EMBL/GenBank/DDBJ whole genome shotgun (WGS) entry which is preliminary data.</text>
</comment>
<keyword evidence="3" id="KW-1185">Reference proteome</keyword>
<feature type="domain" description="PPM-type phosphatase" evidence="1">
    <location>
        <begin position="11"/>
        <end position="234"/>
    </location>
</feature>
<accession>A0A9X2GLD9</accession>
<dbReference type="SMART" id="SM00332">
    <property type="entry name" value="PP2Cc"/>
    <property type="match status" value="1"/>
</dbReference>
<dbReference type="InterPro" id="IPR036457">
    <property type="entry name" value="PPM-type-like_dom_sf"/>
</dbReference>
<reference evidence="2" key="1">
    <citation type="submission" date="2022-06" db="EMBL/GenBank/DDBJ databases">
        <title>Sequencing the genomes of 1000 actinobacteria strains.</title>
        <authorList>
            <person name="Klenk H.-P."/>
        </authorList>
    </citation>
    <scope>NUCLEOTIDE SEQUENCE</scope>
    <source>
        <strain evidence="2">DSM 46694</strain>
    </source>
</reference>
<evidence type="ECO:0000313" key="3">
    <source>
        <dbReference type="Proteomes" id="UP001139648"/>
    </source>
</evidence>
<dbReference type="EMBL" id="JAMZEB010000002">
    <property type="protein sequence ID" value="MCP2359817.1"/>
    <property type="molecule type" value="Genomic_DNA"/>
</dbReference>
<sequence length="242" mass="25466">MPLLYVPGVARVFYDSIQNSRHTQADYVAVLDGSWALAVAVCDGAGDDSDAADAAQISAQIAAAVTGSTNSGVQGLHAARTYLQQRNEDAPPGQEGITTAVVAAITPGLLDMAWAGDSPAWAVLQDGKVIPLTVPSCHPCGTPCNVEEKHEGEGTWPHRLLIYTDDYARIILASDGLTAHLPLAGRADHMNAMLDDLARMAAPDLSGEYVAASLLDMARQGRGRDNTTVAVIDLIPREGEPE</sequence>
<proteinExistence type="predicted"/>
<dbReference type="Gene3D" id="3.60.40.10">
    <property type="entry name" value="PPM-type phosphatase domain"/>
    <property type="match status" value="1"/>
</dbReference>
<gene>
    <name evidence="2" type="ORF">HD597_006837</name>
</gene>
<evidence type="ECO:0000259" key="1">
    <source>
        <dbReference type="PROSITE" id="PS51746"/>
    </source>
</evidence>
<dbReference type="SUPFAM" id="SSF81606">
    <property type="entry name" value="PP2C-like"/>
    <property type="match status" value="1"/>
</dbReference>
<dbReference type="Proteomes" id="UP001139648">
    <property type="component" value="Unassembled WGS sequence"/>
</dbReference>